<protein>
    <submittedName>
        <fullName evidence="2">Uncharacterized protein</fullName>
    </submittedName>
</protein>
<evidence type="ECO:0000256" key="1">
    <source>
        <dbReference type="SAM" id="MobiDB-lite"/>
    </source>
</evidence>
<comment type="caution">
    <text evidence="2">The sequence shown here is derived from an EMBL/GenBank/DDBJ whole genome shotgun (WGS) entry which is preliminary data.</text>
</comment>
<dbReference type="AlphaFoldDB" id="A0A644XEE1"/>
<organism evidence="2">
    <name type="scientific">bioreactor metagenome</name>
    <dbReference type="NCBI Taxonomy" id="1076179"/>
    <lineage>
        <taxon>unclassified sequences</taxon>
        <taxon>metagenomes</taxon>
        <taxon>ecological metagenomes</taxon>
    </lineage>
</organism>
<feature type="region of interest" description="Disordered" evidence="1">
    <location>
        <begin position="1"/>
        <end position="25"/>
    </location>
</feature>
<dbReference type="EMBL" id="VSSQ01002282">
    <property type="protein sequence ID" value="MPM14459.1"/>
    <property type="molecule type" value="Genomic_DNA"/>
</dbReference>
<proteinExistence type="predicted"/>
<reference evidence="2" key="1">
    <citation type="submission" date="2019-08" db="EMBL/GenBank/DDBJ databases">
        <authorList>
            <person name="Kucharzyk K."/>
            <person name="Murdoch R.W."/>
            <person name="Higgins S."/>
            <person name="Loffler F."/>
        </authorList>
    </citation>
    <scope>NUCLEOTIDE SEQUENCE</scope>
</reference>
<name>A0A644XEE1_9ZZZZ</name>
<accession>A0A644XEE1</accession>
<gene>
    <name evidence="2" type="ORF">SDC9_60821</name>
</gene>
<evidence type="ECO:0000313" key="2">
    <source>
        <dbReference type="EMBL" id="MPM14459.1"/>
    </source>
</evidence>
<sequence>MTDDVPRPYGGPGDPPFGPRDLRNHPRDLAWEAIARAGRPADPDCQVMLMRMADYWDPRLYVEAWYDDGPSRKVWLRPEDDVHSLTARIRAAIAAVIAERHQQSPQQP</sequence>